<organism evidence="2 3">
    <name type="scientific">Cichlidogyrus casuarinus</name>
    <dbReference type="NCBI Taxonomy" id="1844966"/>
    <lineage>
        <taxon>Eukaryota</taxon>
        <taxon>Metazoa</taxon>
        <taxon>Spiralia</taxon>
        <taxon>Lophotrochozoa</taxon>
        <taxon>Platyhelminthes</taxon>
        <taxon>Monogenea</taxon>
        <taxon>Monopisthocotylea</taxon>
        <taxon>Dactylogyridea</taxon>
        <taxon>Ancyrocephalidae</taxon>
        <taxon>Cichlidogyrus</taxon>
    </lineage>
</organism>
<sequence>MDSWLKFLVVCPARWISVLNNAMKAVFAQAMDESIPEDVPYESAVQEQLDYSSDLSQGYGHLPPLDVNDTPSLARASA</sequence>
<evidence type="ECO:0000256" key="1">
    <source>
        <dbReference type="SAM" id="MobiDB-lite"/>
    </source>
</evidence>
<evidence type="ECO:0000313" key="2">
    <source>
        <dbReference type="EMBL" id="KAL3314397.1"/>
    </source>
</evidence>
<gene>
    <name evidence="2" type="ORF">Ciccas_006980</name>
</gene>
<name>A0ABD2Q5G6_9PLAT</name>
<keyword evidence="3" id="KW-1185">Reference proteome</keyword>
<accession>A0ABD2Q5G6</accession>
<feature type="region of interest" description="Disordered" evidence="1">
    <location>
        <begin position="54"/>
        <end position="78"/>
    </location>
</feature>
<reference evidence="2 3" key="1">
    <citation type="submission" date="2024-11" db="EMBL/GenBank/DDBJ databases">
        <title>Adaptive evolution of stress response genes in parasites aligns with host niche diversity.</title>
        <authorList>
            <person name="Hahn C."/>
            <person name="Resl P."/>
        </authorList>
    </citation>
    <scope>NUCLEOTIDE SEQUENCE [LARGE SCALE GENOMIC DNA]</scope>
    <source>
        <strain evidence="2">EGGRZ-B1_66</strain>
        <tissue evidence="2">Body</tissue>
    </source>
</reference>
<protein>
    <submittedName>
        <fullName evidence="2">Uncharacterized protein</fullName>
    </submittedName>
</protein>
<dbReference type="AlphaFoldDB" id="A0ABD2Q5G6"/>
<dbReference type="EMBL" id="JBJKFK010001012">
    <property type="protein sequence ID" value="KAL3314397.1"/>
    <property type="molecule type" value="Genomic_DNA"/>
</dbReference>
<dbReference type="Proteomes" id="UP001626550">
    <property type="component" value="Unassembled WGS sequence"/>
</dbReference>
<comment type="caution">
    <text evidence="2">The sequence shown here is derived from an EMBL/GenBank/DDBJ whole genome shotgun (WGS) entry which is preliminary data.</text>
</comment>
<proteinExistence type="predicted"/>
<evidence type="ECO:0000313" key="3">
    <source>
        <dbReference type="Proteomes" id="UP001626550"/>
    </source>
</evidence>